<organism evidence="1 2">
    <name type="scientific">Umezakia ovalisporum FSS-62</name>
    <dbReference type="NCBI Taxonomy" id="2971776"/>
    <lineage>
        <taxon>Bacteria</taxon>
        <taxon>Bacillati</taxon>
        <taxon>Cyanobacteriota</taxon>
        <taxon>Cyanophyceae</taxon>
        <taxon>Nostocales</taxon>
        <taxon>Nodulariaceae</taxon>
        <taxon>Umezakia</taxon>
    </lineage>
</organism>
<name>A0AA43GXZ5_9CYAN</name>
<protein>
    <submittedName>
        <fullName evidence="1">Uncharacterized protein</fullName>
    </submittedName>
</protein>
<gene>
    <name evidence="1" type="ORF">NWP23_05405</name>
</gene>
<dbReference type="EMBL" id="JANQDL010000039">
    <property type="protein sequence ID" value="MDH6063227.1"/>
    <property type="molecule type" value="Genomic_DNA"/>
</dbReference>
<sequence length="115" mass="13055">MYHRRTTCTVNTSELEALGIKINSTLIKAIASTTEEVVLNAIKSLKEAMAKGKVANKPAFLLRGIQEAWIPSENYDKDVELSIFNDWYNLAYSLKILSAATLWKNYNIFLQKKNN</sequence>
<dbReference type="AlphaFoldDB" id="A0AA43GXZ5"/>
<evidence type="ECO:0000313" key="2">
    <source>
        <dbReference type="Proteomes" id="UP001159370"/>
    </source>
</evidence>
<dbReference type="Proteomes" id="UP001159370">
    <property type="component" value="Unassembled WGS sequence"/>
</dbReference>
<accession>A0AA43GXZ5</accession>
<proteinExistence type="predicted"/>
<reference evidence="1 2" key="1">
    <citation type="journal article" date="2023" name="J. Phycol.">
        <title>Chrysosporum ovalisporum is synonymous with the true-branching cyanobacterium Umezakia natans (Nostocales/Aphanizomenonaceae).</title>
        <authorList>
            <person name="McGregor G.B."/>
            <person name="Sendall B.C."/>
            <person name="Niiyama Y."/>
            <person name="Tuji A."/>
            <person name="Willis A."/>
        </authorList>
    </citation>
    <scope>NUCLEOTIDE SEQUENCE [LARGE SCALE GENOMIC DNA]</scope>
    <source>
        <strain evidence="1 2">FSS-62</strain>
    </source>
</reference>
<comment type="caution">
    <text evidence="1">The sequence shown here is derived from an EMBL/GenBank/DDBJ whole genome shotgun (WGS) entry which is preliminary data.</text>
</comment>
<evidence type="ECO:0000313" key="1">
    <source>
        <dbReference type="EMBL" id="MDH6063227.1"/>
    </source>
</evidence>
<dbReference type="RefSeq" id="WP_280700499.1">
    <property type="nucleotide sequence ID" value="NZ_JANQDL010000039.1"/>
</dbReference>